<dbReference type="SUPFAM" id="SSF141571">
    <property type="entry name" value="Pentapeptide repeat-like"/>
    <property type="match status" value="2"/>
</dbReference>
<dbReference type="PANTHER" id="PTHR14136">
    <property type="entry name" value="BTB_POZ DOMAIN-CONTAINING PROTEIN KCTD9"/>
    <property type="match status" value="1"/>
</dbReference>
<feature type="region of interest" description="Disordered" evidence="1">
    <location>
        <begin position="126"/>
        <end position="150"/>
    </location>
</feature>
<keyword evidence="2" id="KW-1133">Transmembrane helix</keyword>
<proteinExistence type="predicted"/>
<dbReference type="AlphaFoldDB" id="A0AB39SSV0"/>
<dbReference type="InterPro" id="IPR001646">
    <property type="entry name" value="5peptide_repeat"/>
</dbReference>
<name>A0AB39SSV0_9ACTN</name>
<keyword evidence="2" id="KW-0472">Membrane</keyword>
<sequence>MRGRTGSGLLARIADRREARRRRRGASDSGAGRAGRSQWPVLVVAVLPGLAAMVALLFTWREVRVTEQGQLTSRFNDAITNLGSPSLDVRFGGIYALERIMQDSPRDQPRVVQVLSAYVRRHASVPATGFVKEPEEPPEGQETPDHRRPPTDVTAVVNVLAHRAPRHDGGTQVDWSRADLRGLFLTSWAVKDLAKVPEGGAFPRERAPFAYVNLEGADLRHADLSGIDLRSAFAAEANLSRSSLLRVDLGEADLSLADLSEANVLETNLVGADLSGAILRGTFLGTTDDAPLRVKPSDLSRAVLWDADLTGAYLGGSTLTGAILADADLTDASLAGAHLRGARFSAADRSLQAEVVAGTVAESANLTRANLTRADLHGADLHGADLRQANLTRANLTGADLSDADLRGATLTGARLDDARTEGARGLPGSAATPD</sequence>
<dbReference type="Gene3D" id="2.160.20.80">
    <property type="entry name" value="E3 ubiquitin-protein ligase SopA"/>
    <property type="match status" value="3"/>
</dbReference>
<keyword evidence="2" id="KW-0812">Transmembrane</keyword>
<gene>
    <name evidence="3" type="ORF">AB5J54_06475</name>
</gene>
<accession>A0AB39SSV0</accession>
<dbReference type="Pfam" id="PF00805">
    <property type="entry name" value="Pentapeptide"/>
    <property type="match status" value="5"/>
</dbReference>
<dbReference type="RefSeq" id="WP_369142937.1">
    <property type="nucleotide sequence ID" value="NZ_CP163444.1"/>
</dbReference>
<evidence type="ECO:0000313" key="3">
    <source>
        <dbReference type="EMBL" id="XDQ70194.1"/>
    </source>
</evidence>
<feature type="transmembrane region" description="Helical" evidence="2">
    <location>
        <begin position="39"/>
        <end position="60"/>
    </location>
</feature>
<organism evidence="3">
    <name type="scientific">Streptomyces sp. R44</name>
    <dbReference type="NCBI Taxonomy" id="3238633"/>
    <lineage>
        <taxon>Bacteria</taxon>
        <taxon>Bacillati</taxon>
        <taxon>Actinomycetota</taxon>
        <taxon>Actinomycetes</taxon>
        <taxon>Kitasatosporales</taxon>
        <taxon>Streptomycetaceae</taxon>
        <taxon>Streptomyces</taxon>
    </lineage>
</organism>
<protein>
    <submittedName>
        <fullName evidence="3">Pentapeptide repeat-containing protein</fullName>
    </submittedName>
</protein>
<reference evidence="3" key="1">
    <citation type="submission" date="2024-07" db="EMBL/GenBank/DDBJ databases">
        <authorList>
            <person name="Yu S.T."/>
        </authorList>
    </citation>
    <scope>NUCLEOTIDE SEQUENCE</scope>
    <source>
        <strain evidence="3">R44</strain>
    </source>
</reference>
<evidence type="ECO:0000256" key="1">
    <source>
        <dbReference type="SAM" id="MobiDB-lite"/>
    </source>
</evidence>
<evidence type="ECO:0000256" key="2">
    <source>
        <dbReference type="SAM" id="Phobius"/>
    </source>
</evidence>
<dbReference type="PANTHER" id="PTHR14136:SF17">
    <property type="entry name" value="BTB_POZ DOMAIN-CONTAINING PROTEIN KCTD9"/>
    <property type="match status" value="1"/>
</dbReference>
<dbReference type="InterPro" id="IPR051082">
    <property type="entry name" value="Pentapeptide-BTB/POZ_domain"/>
</dbReference>
<dbReference type="EMBL" id="CP163444">
    <property type="protein sequence ID" value="XDQ70194.1"/>
    <property type="molecule type" value="Genomic_DNA"/>
</dbReference>